<name>A0A7X3IFA8_9BACL</name>
<evidence type="ECO:0008006" key="4">
    <source>
        <dbReference type="Google" id="ProtNLM"/>
    </source>
</evidence>
<protein>
    <recommendedName>
        <fullName evidence="4">DUF11 domain-containing protein</fullName>
    </recommendedName>
</protein>
<dbReference type="Proteomes" id="UP000460318">
    <property type="component" value="Unassembled WGS sequence"/>
</dbReference>
<comment type="caution">
    <text evidence="2">The sequence shown here is derived from an EMBL/GenBank/DDBJ whole genome shotgun (WGS) entry which is preliminary data.</text>
</comment>
<keyword evidence="3" id="KW-1185">Reference proteome</keyword>
<dbReference type="RefSeq" id="WP_160496407.1">
    <property type="nucleotide sequence ID" value="NZ_WUBI01000001.1"/>
</dbReference>
<organism evidence="2 3">
    <name type="scientific">Paenibacillus dendrobii</name>
    <dbReference type="NCBI Taxonomy" id="2691084"/>
    <lineage>
        <taxon>Bacteria</taxon>
        <taxon>Bacillati</taxon>
        <taxon>Bacillota</taxon>
        <taxon>Bacilli</taxon>
        <taxon>Bacillales</taxon>
        <taxon>Paenibacillaceae</taxon>
        <taxon>Paenibacillus</taxon>
    </lineage>
</organism>
<sequence>MNKSIKIYAAVLVSTLLVSQIISNGAYAGAASITKTYTTTSFTLDKLGTVTLKRQFSVKLMNVDMFAQPSGNILIYTLQYTNGTGSSMDLIDYFSKVTTTGGTVVQGKPVTRDVAIKKVPAQSGQTVTYYVNIGKAAKISGVKISMFGWDFNSSNYQKSLGSFTIPNSYSTVASQGQSKKIMMNDLPVTAKAESMQKEVLNGKVYLRVGVSLVNAGSKVLNDPGYKAYLRSAGGSVFELALEEGSSHYKVQPLEKKTINYLAEVPSYMKTDNMILQFAQEDPALKFNLPIQSFNLPALSASDSAVGDYSIKKLTIDKNAVETQLKSATIYTENESAKWSLQFRIKNLGNKPVTLPAYDLAIKAVEGYSIPVDSKELAHLSIKPLEERLIELTAMVPLKLNQSSLQLVLSEPYVDDKIIFPAARYKIPYSQESNYVLGMEYPLENDHGRFAVKLDAFQRLPWADGDQITAKISLRNTTGNTVQLPPLKALVKAGMNDLSGSAQIVSGNGHTTLAPNESAEMYVLAKVPYTYNISQLRIVLQEIAGENVKKFLSMNTSAVNTVMNSVAAGGSYHVDTMGKKAELRERRSTVYGDNGSNLMYTELEMINEEPRQSKPSQLVAYYKSDDNQYYESVVTQSSSSISPGGKSLVTVWSKLPRNVNTSKLMLYIGEGVTDSMLTDAGGEASGYINTFSLHLTPTAVKPASNLKDVDMFPYSLSIAKAESTLTEGTDTLNTVLHYSLSQNGDFEAGAYEHKLVLELTDPFGQSTEKSLTLGTDWTIGNSKSFSITLTSNLYNTLKGGSIRVNLYDEFQGRRILLGSQSYPIIYLRAETSSVNP</sequence>
<gene>
    <name evidence="2" type="ORF">GRF59_04290</name>
</gene>
<reference evidence="2 3" key="1">
    <citation type="submission" date="2019-12" db="EMBL/GenBank/DDBJ databases">
        <title>Paenibacillus sp. nov., an endophytic bacterium isolated from the stem of Dendrobium.</title>
        <authorList>
            <person name="Zhao R."/>
        </authorList>
    </citation>
    <scope>NUCLEOTIDE SEQUENCE [LARGE SCALE GENOMIC DNA]</scope>
    <source>
        <strain evidence="2 3">HJL G12</strain>
    </source>
</reference>
<feature type="chain" id="PRO_5038941390" description="DUF11 domain-containing protein" evidence="1">
    <location>
        <begin position="29"/>
        <end position="835"/>
    </location>
</feature>
<proteinExistence type="predicted"/>
<dbReference type="EMBL" id="WUBI01000001">
    <property type="protein sequence ID" value="MWV42839.1"/>
    <property type="molecule type" value="Genomic_DNA"/>
</dbReference>
<accession>A0A7X3IFA8</accession>
<evidence type="ECO:0000313" key="2">
    <source>
        <dbReference type="EMBL" id="MWV42839.1"/>
    </source>
</evidence>
<feature type="signal peptide" evidence="1">
    <location>
        <begin position="1"/>
        <end position="28"/>
    </location>
</feature>
<keyword evidence="1" id="KW-0732">Signal</keyword>
<evidence type="ECO:0000313" key="3">
    <source>
        <dbReference type="Proteomes" id="UP000460318"/>
    </source>
</evidence>
<evidence type="ECO:0000256" key="1">
    <source>
        <dbReference type="SAM" id="SignalP"/>
    </source>
</evidence>
<dbReference type="AlphaFoldDB" id="A0A7X3IFA8"/>